<comment type="subcellular location">
    <subcellularLocation>
        <location evidence="1">Membrane</location>
        <topology evidence="1">Multi-pass membrane protein</topology>
    </subcellularLocation>
</comment>
<protein>
    <submittedName>
        <fullName evidence="8">POT family protein</fullName>
    </submittedName>
</protein>
<dbReference type="OrthoDB" id="8904098at2759"/>
<comment type="similarity">
    <text evidence="2">Belongs to the major facilitator superfamily. Proton-dependent oligopeptide transporter (POT/PTR) (TC 2.A.17) family.</text>
</comment>
<name>A0A9P3PE97_LYOSH</name>
<dbReference type="SUPFAM" id="SSF103473">
    <property type="entry name" value="MFS general substrate transporter"/>
    <property type="match status" value="1"/>
</dbReference>
<feature type="transmembrane region" description="Helical" evidence="7">
    <location>
        <begin position="126"/>
        <end position="143"/>
    </location>
</feature>
<evidence type="ECO:0000256" key="1">
    <source>
        <dbReference type="ARBA" id="ARBA00004141"/>
    </source>
</evidence>
<sequence>MAEKASGDKDIARVASIDEKHHFQGEPDGSSIIAGSEGVTEHELATLRHVADRLPYTAWLVVIVEFAERWTYYGTTNIYNNYIQFKLPPGSKNGSVPKSLRGGNIVAGALGQGQQKSFALRTFNSFWVYVTPFVGGILADTLWGRYKTIMIFSIVCLLGHVILVASASPASLQNENAALGLLALSILIMGLGAGGIKANVSPMIAEQYTGKLRKETLPSGEVVIKSPAVTIQSMYLWFYAAINFGSCGAISASFLARDNGYWVAFLVPTCLFMLVPFVLLIGKKHYVQTPPRGSVLIETFRVIGFALGPRWSINPLTTIRNIKRDDFWDPAKPSYYEEGKVPAKMTWDDEFVGEVGRTLNACTVFLFFPVFWLCYSQIDGNLGTVAAGMTLKGTPNDLIQNLNPISIIIMIPIFDRIIYPFLRSRNINFSPIKRIYTGFLVAGLAMVYASVLESYQNKLTPCRGGEFDKQPAACEDANGVHQATPLNVWIVAGPYILVGMSEIFASITSLEYAFTKAPKRMKSVVMAFSQFQTAVSSALNFALVAVNVEQKFVWLFGSFAVASWIIGTIFFITFRGLDRREAELNAIGQGERQGFQDETPETTTGIQKV</sequence>
<dbReference type="PROSITE" id="PS01022">
    <property type="entry name" value="PTR2_1"/>
    <property type="match status" value="1"/>
</dbReference>
<evidence type="ECO:0000256" key="4">
    <source>
        <dbReference type="ARBA" id="ARBA00022989"/>
    </source>
</evidence>
<dbReference type="GO" id="GO:0016020">
    <property type="term" value="C:membrane"/>
    <property type="evidence" value="ECO:0007669"/>
    <property type="project" value="UniProtKB-SubCell"/>
</dbReference>
<keyword evidence="9" id="KW-1185">Reference proteome</keyword>
<feature type="transmembrane region" description="Helical" evidence="7">
    <location>
        <begin position="524"/>
        <end position="546"/>
    </location>
</feature>
<dbReference type="InterPro" id="IPR000109">
    <property type="entry name" value="POT_fam"/>
</dbReference>
<feature type="transmembrane region" description="Helical" evidence="7">
    <location>
        <begin position="150"/>
        <end position="171"/>
    </location>
</feature>
<comment type="caution">
    <text evidence="8">The sequence shown here is derived from an EMBL/GenBank/DDBJ whole genome shotgun (WGS) entry which is preliminary data.</text>
</comment>
<feature type="region of interest" description="Disordered" evidence="6">
    <location>
        <begin position="589"/>
        <end position="609"/>
    </location>
</feature>
<feature type="transmembrane region" description="Helical" evidence="7">
    <location>
        <begin position="261"/>
        <end position="282"/>
    </location>
</feature>
<feature type="transmembrane region" description="Helical" evidence="7">
    <location>
        <begin position="177"/>
        <end position="196"/>
    </location>
</feature>
<reference evidence="8" key="1">
    <citation type="submission" date="2022-07" db="EMBL/GenBank/DDBJ databases">
        <title>The genome of Lyophyllum shimeji provides insight into the initial evolution of ectomycorrhizal fungal genome.</title>
        <authorList>
            <person name="Kobayashi Y."/>
            <person name="Shibata T."/>
            <person name="Hirakawa H."/>
            <person name="Shigenobu S."/>
            <person name="Nishiyama T."/>
            <person name="Yamada A."/>
            <person name="Hasebe M."/>
            <person name="Kawaguchi M."/>
        </authorList>
    </citation>
    <scope>NUCLEOTIDE SEQUENCE</scope>
    <source>
        <strain evidence="8">AT787</strain>
    </source>
</reference>
<evidence type="ECO:0000256" key="3">
    <source>
        <dbReference type="ARBA" id="ARBA00022692"/>
    </source>
</evidence>
<keyword evidence="5 7" id="KW-0472">Membrane</keyword>
<dbReference type="PANTHER" id="PTHR11654">
    <property type="entry name" value="OLIGOPEPTIDE TRANSPORTER-RELATED"/>
    <property type="match status" value="1"/>
</dbReference>
<dbReference type="Pfam" id="PF00854">
    <property type="entry name" value="PTR2"/>
    <property type="match status" value="1"/>
</dbReference>
<feature type="transmembrane region" description="Helical" evidence="7">
    <location>
        <begin position="235"/>
        <end position="255"/>
    </location>
</feature>
<dbReference type="GO" id="GO:0022857">
    <property type="term" value="F:transmembrane transporter activity"/>
    <property type="evidence" value="ECO:0007669"/>
    <property type="project" value="InterPro"/>
</dbReference>
<feature type="transmembrane region" description="Helical" evidence="7">
    <location>
        <begin position="488"/>
        <end position="512"/>
    </location>
</feature>
<evidence type="ECO:0000256" key="5">
    <source>
        <dbReference type="ARBA" id="ARBA00023136"/>
    </source>
</evidence>
<evidence type="ECO:0000256" key="6">
    <source>
        <dbReference type="SAM" id="MobiDB-lite"/>
    </source>
</evidence>
<keyword evidence="3 7" id="KW-0812">Transmembrane</keyword>
<gene>
    <name evidence="8" type="ORF">LshimejAT787_0112340</name>
</gene>
<organism evidence="8 9">
    <name type="scientific">Lyophyllum shimeji</name>
    <name type="common">Hon-shimeji</name>
    <name type="synonym">Tricholoma shimeji</name>
    <dbReference type="NCBI Taxonomy" id="47721"/>
    <lineage>
        <taxon>Eukaryota</taxon>
        <taxon>Fungi</taxon>
        <taxon>Dikarya</taxon>
        <taxon>Basidiomycota</taxon>
        <taxon>Agaricomycotina</taxon>
        <taxon>Agaricomycetes</taxon>
        <taxon>Agaricomycetidae</taxon>
        <taxon>Agaricales</taxon>
        <taxon>Tricholomatineae</taxon>
        <taxon>Lyophyllaceae</taxon>
        <taxon>Lyophyllum</taxon>
    </lineage>
</organism>
<proteinExistence type="inferred from homology"/>
<dbReference type="InterPro" id="IPR036259">
    <property type="entry name" value="MFS_trans_sf"/>
</dbReference>
<feature type="transmembrane region" description="Helical" evidence="7">
    <location>
        <begin position="552"/>
        <end position="574"/>
    </location>
</feature>
<evidence type="ECO:0000313" key="8">
    <source>
        <dbReference type="EMBL" id="GLB34350.1"/>
    </source>
</evidence>
<dbReference type="InterPro" id="IPR018456">
    <property type="entry name" value="PTR2_symporter_CS"/>
</dbReference>
<dbReference type="GO" id="GO:0006857">
    <property type="term" value="P:oligopeptide transport"/>
    <property type="evidence" value="ECO:0007669"/>
    <property type="project" value="InterPro"/>
</dbReference>
<accession>A0A9P3PE97</accession>
<dbReference type="AlphaFoldDB" id="A0A9P3PE97"/>
<feature type="transmembrane region" description="Helical" evidence="7">
    <location>
        <begin position="434"/>
        <end position="451"/>
    </location>
</feature>
<keyword evidence="4 7" id="KW-1133">Transmembrane helix</keyword>
<evidence type="ECO:0000313" key="9">
    <source>
        <dbReference type="Proteomes" id="UP001063166"/>
    </source>
</evidence>
<dbReference type="EMBL" id="BRPK01000001">
    <property type="protein sequence ID" value="GLB34350.1"/>
    <property type="molecule type" value="Genomic_DNA"/>
</dbReference>
<feature type="transmembrane region" description="Helical" evidence="7">
    <location>
        <begin position="359"/>
        <end position="378"/>
    </location>
</feature>
<evidence type="ECO:0000256" key="7">
    <source>
        <dbReference type="SAM" id="Phobius"/>
    </source>
</evidence>
<dbReference type="Gene3D" id="1.20.1250.20">
    <property type="entry name" value="MFS general substrate transporter like domains"/>
    <property type="match status" value="1"/>
</dbReference>
<dbReference type="Proteomes" id="UP001063166">
    <property type="component" value="Unassembled WGS sequence"/>
</dbReference>
<evidence type="ECO:0000256" key="2">
    <source>
        <dbReference type="ARBA" id="ARBA00005982"/>
    </source>
</evidence>
<feature type="transmembrane region" description="Helical" evidence="7">
    <location>
        <begin position="398"/>
        <end position="422"/>
    </location>
</feature>